<dbReference type="Pfam" id="PF22526">
    <property type="entry name" value="DUF7000"/>
    <property type="match status" value="1"/>
</dbReference>
<dbReference type="PANTHER" id="PTHR40055:SF2">
    <property type="entry name" value="DNA GYRASE INHIBITOR"/>
    <property type="match status" value="1"/>
</dbReference>
<dbReference type="SUPFAM" id="SSF46689">
    <property type="entry name" value="Homeodomain-like"/>
    <property type="match status" value="2"/>
</dbReference>
<dbReference type="InterPro" id="IPR050908">
    <property type="entry name" value="SmbC-like"/>
</dbReference>
<dbReference type="RefSeq" id="WP_303279539.1">
    <property type="nucleotide sequence ID" value="NZ_JAUOEK010000173.1"/>
</dbReference>
<keyword evidence="3" id="KW-0804">Transcription</keyword>
<dbReference type="Pfam" id="PF12833">
    <property type="entry name" value="HTH_18"/>
    <property type="match status" value="1"/>
</dbReference>
<dbReference type="Gene3D" id="3.20.80.10">
    <property type="entry name" value="Regulatory factor, effector binding domain"/>
    <property type="match status" value="1"/>
</dbReference>
<dbReference type="SMART" id="SM00871">
    <property type="entry name" value="AraC_E_bind"/>
    <property type="match status" value="1"/>
</dbReference>
<gene>
    <name evidence="5" type="ORF">Q4Q35_18640</name>
</gene>
<dbReference type="PRINTS" id="PR00032">
    <property type="entry name" value="HTHARAC"/>
</dbReference>
<sequence length="467" mass="54714">MNNNTKKTYIKRINIAIDYIENNLDKELSLELLSKKACYSPFHFHRLFSFITGETVNSFLNRKRIERVAAILLVGTTKSISELAFKYGFSSGNSFSRAFKKFYGISPMEFKHKGEISKIGVDITSVEKYICQIDNTLNWIKMNGQIEIKELPEMKLIGMTHIGEFDKVGSTYEKLLKWMTSKNLINSKNLKAVTVYHDNPKVTNEDKVRLSTCFTTNEDVKVEGDVKQVRIQKGFYVVGSFEIAPESFSKAWNSICVWIAENGYEFEDGHYFELYHNDNRTHPEHKFIVDICIPIKKPNNYLKNTKQVNNGNLTHYRKQIKKGDIQKDYKKLLTYIKRLRTHFIKTYPIDYKIGSVYQGNMDFSFFPFTPIALKNQKLKIVIIFNHAKMQFEICLAGRNRQIQKKYWDIFRDSDWNKYHIPDTMEGFSIVDHIIMKNPDFNNFDALSQHIETETMKFIRDIVDVLDV</sequence>
<evidence type="ECO:0000256" key="2">
    <source>
        <dbReference type="ARBA" id="ARBA00023125"/>
    </source>
</evidence>
<dbReference type="PANTHER" id="PTHR40055">
    <property type="entry name" value="TRANSCRIPTIONAL REGULATOR YGIV-RELATED"/>
    <property type="match status" value="1"/>
</dbReference>
<accession>A0ABT8WFB1</accession>
<dbReference type="InterPro" id="IPR054269">
    <property type="entry name" value="DUF7000"/>
</dbReference>
<protein>
    <submittedName>
        <fullName evidence="5">AraC family transcriptional regulator</fullName>
    </submittedName>
</protein>
<organism evidence="5 6">
    <name type="scientific">Flavivirga aquimarina</name>
    <dbReference type="NCBI Taxonomy" id="2027862"/>
    <lineage>
        <taxon>Bacteria</taxon>
        <taxon>Pseudomonadati</taxon>
        <taxon>Bacteroidota</taxon>
        <taxon>Flavobacteriia</taxon>
        <taxon>Flavobacteriales</taxon>
        <taxon>Flavobacteriaceae</taxon>
        <taxon>Flavivirga</taxon>
    </lineage>
</organism>
<proteinExistence type="predicted"/>
<feature type="domain" description="HTH araC/xylS-type" evidence="4">
    <location>
        <begin position="14"/>
        <end position="113"/>
    </location>
</feature>
<dbReference type="InterPro" id="IPR011256">
    <property type="entry name" value="Reg_factor_effector_dom_sf"/>
</dbReference>
<dbReference type="InterPro" id="IPR018060">
    <property type="entry name" value="HTH_AraC"/>
</dbReference>
<dbReference type="InterPro" id="IPR029442">
    <property type="entry name" value="GyrI-like"/>
</dbReference>
<dbReference type="SUPFAM" id="SSF55136">
    <property type="entry name" value="Probable bacterial effector-binding domain"/>
    <property type="match status" value="1"/>
</dbReference>
<dbReference type="PROSITE" id="PS00041">
    <property type="entry name" value="HTH_ARAC_FAMILY_1"/>
    <property type="match status" value="1"/>
</dbReference>
<keyword evidence="6" id="KW-1185">Reference proteome</keyword>
<dbReference type="InterPro" id="IPR020449">
    <property type="entry name" value="Tscrpt_reg_AraC-type_HTH"/>
</dbReference>
<dbReference type="InterPro" id="IPR010499">
    <property type="entry name" value="AraC_E-bd"/>
</dbReference>
<evidence type="ECO:0000313" key="5">
    <source>
        <dbReference type="EMBL" id="MDO5971825.1"/>
    </source>
</evidence>
<dbReference type="PROSITE" id="PS01124">
    <property type="entry name" value="HTH_ARAC_FAMILY_2"/>
    <property type="match status" value="1"/>
</dbReference>
<evidence type="ECO:0000259" key="4">
    <source>
        <dbReference type="PROSITE" id="PS01124"/>
    </source>
</evidence>
<comment type="caution">
    <text evidence="5">The sequence shown here is derived from an EMBL/GenBank/DDBJ whole genome shotgun (WGS) entry which is preliminary data.</text>
</comment>
<dbReference type="EMBL" id="JAUOEK010000173">
    <property type="protein sequence ID" value="MDO5971825.1"/>
    <property type="molecule type" value="Genomic_DNA"/>
</dbReference>
<name>A0ABT8WFB1_9FLAO</name>
<dbReference type="InterPro" id="IPR009057">
    <property type="entry name" value="Homeodomain-like_sf"/>
</dbReference>
<dbReference type="InterPro" id="IPR018062">
    <property type="entry name" value="HTH_AraC-typ_CS"/>
</dbReference>
<dbReference type="Proteomes" id="UP001176883">
    <property type="component" value="Unassembled WGS sequence"/>
</dbReference>
<keyword evidence="1" id="KW-0805">Transcription regulation</keyword>
<dbReference type="Pfam" id="PF06445">
    <property type="entry name" value="GyrI-like"/>
    <property type="match status" value="1"/>
</dbReference>
<evidence type="ECO:0000313" key="6">
    <source>
        <dbReference type="Proteomes" id="UP001176883"/>
    </source>
</evidence>
<keyword evidence="2" id="KW-0238">DNA-binding</keyword>
<evidence type="ECO:0000256" key="1">
    <source>
        <dbReference type="ARBA" id="ARBA00023015"/>
    </source>
</evidence>
<dbReference type="SMART" id="SM00342">
    <property type="entry name" value="HTH_ARAC"/>
    <property type="match status" value="1"/>
</dbReference>
<dbReference type="Gene3D" id="1.10.10.60">
    <property type="entry name" value="Homeodomain-like"/>
    <property type="match status" value="2"/>
</dbReference>
<reference evidence="5" key="1">
    <citation type="submission" date="2023-07" db="EMBL/GenBank/DDBJ databases">
        <title>Two novel species in the genus Flavivirga.</title>
        <authorList>
            <person name="Kwon K."/>
        </authorList>
    </citation>
    <scope>NUCLEOTIDE SEQUENCE</scope>
    <source>
        <strain evidence="5">KCTC 52353</strain>
    </source>
</reference>
<evidence type="ECO:0000256" key="3">
    <source>
        <dbReference type="ARBA" id="ARBA00023163"/>
    </source>
</evidence>